<dbReference type="RefSeq" id="XP_019084558.1">
    <property type="nucleotide sequence ID" value="XM_019229013.1"/>
</dbReference>
<evidence type="ECO:0000313" key="2">
    <source>
        <dbReference type="Proteomes" id="UP000694864"/>
    </source>
</evidence>
<gene>
    <name evidence="3" type="primary">LOC109126017</name>
</gene>
<reference evidence="2" key="1">
    <citation type="journal article" date="2014" name="Nat. Commun.">
        <title>The emerging biofuel crop Camelina sativa retains a highly undifferentiated hexaploid genome structure.</title>
        <authorList>
            <person name="Kagale S."/>
            <person name="Koh C."/>
            <person name="Nixon J."/>
            <person name="Bollina V."/>
            <person name="Clarke W.E."/>
            <person name="Tuteja R."/>
            <person name="Spillane C."/>
            <person name="Robinson S.J."/>
            <person name="Links M.G."/>
            <person name="Clarke C."/>
            <person name="Higgins E.E."/>
            <person name="Huebert T."/>
            <person name="Sharpe A.G."/>
            <person name="Parkin I.A."/>
        </authorList>
    </citation>
    <scope>NUCLEOTIDE SEQUENCE [LARGE SCALE GENOMIC DNA]</scope>
    <source>
        <strain evidence="2">cv. DH55</strain>
    </source>
</reference>
<dbReference type="GeneID" id="109126017"/>
<dbReference type="InterPro" id="IPR043502">
    <property type="entry name" value="DNA/RNA_pol_sf"/>
</dbReference>
<organism evidence="2 3">
    <name type="scientific">Camelina sativa</name>
    <name type="common">False flax</name>
    <name type="synonym">Myagrum sativum</name>
    <dbReference type="NCBI Taxonomy" id="90675"/>
    <lineage>
        <taxon>Eukaryota</taxon>
        <taxon>Viridiplantae</taxon>
        <taxon>Streptophyta</taxon>
        <taxon>Embryophyta</taxon>
        <taxon>Tracheophyta</taxon>
        <taxon>Spermatophyta</taxon>
        <taxon>Magnoliopsida</taxon>
        <taxon>eudicotyledons</taxon>
        <taxon>Gunneridae</taxon>
        <taxon>Pentapetalae</taxon>
        <taxon>rosids</taxon>
        <taxon>malvids</taxon>
        <taxon>Brassicales</taxon>
        <taxon>Brassicaceae</taxon>
        <taxon>Camelineae</taxon>
        <taxon>Camelina</taxon>
    </lineage>
</organism>
<accession>A0ABM1QCS0</accession>
<keyword evidence="2" id="KW-1185">Reference proteome</keyword>
<dbReference type="Proteomes" id="UP000694864">
    <property type="component" value="Chromosome 1"/>
</dbReference>
<sequence length="129" mass="15109">MRKEIDALEENHTWDIIDLLPKKNAKNKKWVYKLKFNSDPTLEHRMARLVAMGNHQKEGTDFKETFAPFAKMTTVRSLLSVVAAKGWEVHQMDVHNAFLHCDLDEEVYNLFVTSIFYLKKTTQLLQVDN</sequence>
<evidence type="ECO:0000313" key="3">
    <source>
        <dbReference type="RefSeq" id="XP_019084558.1"/>
    </source>
</evidence>
<protein>
    <submittedName>
        <fullName evidence="3">Uncharacterized protein LOC109126017</fullName>
    </submittedName>
</protein>
<dbReference type="InterPro" id="IPR013103">
    <property type="entry name" value="RVT_2"/>
</dbReference>
<feature type="domain" description="Reverse transcriptase Ty1/copia-type" evidence="1">
    <location>
        <begin position="11"/>
        <end position="108"/>
    </location>
</feature>
<evidence type="ECO:0000259" key="1">
    <source>
        <dbReference type="Pfam" id="PF07727"/>
    </source>
</evidence>
<name>A0ABM1QCS0_CAMSA</name>
<dbReference type="SUPFAM" id="SSF56672">
    <property type="entry name" value="DNA/RNA polymerases"/>
    <property type="match status" value="1"/>
</dbReference>
<reference evidence="3" key="2">
    <citation type="submission" date="2025-08" db="UniProtKB">
        <authorList>
            <consortium name="RefSeq"/>
        </authorList>
    </citation>
    <scope>IDENTIFICATION</scope>
    <source>
        <tissue evidence="3">Leaf</tissue>
    </source>
</reference>
<proteinExistence type="predicted"/>
<dbReference type="Pfam" id="PF07727">
    <property type="entry name" value="RVT_2"/>
    <property type="match status" value="1"/>
</dbReference>